<dbReference type="Proteomes" id="UP000005207">
    <property type="component" value="Unplaced"/>
</dbReference>
<dbReference type="Ensembl" id="ENSONIT00000052165.1">
    <property type="protein sequence ID" value="ENSONIP00000056709.1"/>
    <property type="gene ID" value="ENSONIG00000034026.1"/>
</dbReference>
<dbReference type="Gene3D" id="3.30.420.10">
    <property type="entry name" value="Ribonuclease H-like superfamily/Ribonuclease H"/>
    <property type="match status" value="1"/>
</dbReference>
<accession>A0A669DCN5</accession>
<evidence type="ECO:0000313" key="2">
    <source>
        <dbReference type="Proteomes" id="UP000005207"/>
    </source>
</evidence>
<reference evidence="1" key="1">
    <citation type="submission" date="2025-08" db="UniProtKB">
        <authorList>
            <consortium name="Ensembl"/>
        </authorList>
    </citation>
    <scope>IDENTIFICATION</scope>
</reference>
<keyword evidence="2" id="KW-1185">Reference proteome</keyword>
<protein>
    <submittedName>
        <fullName evidence="1">Uncharacterized protein</fullName>
    </submittedName>
</protein>
<evidence type="ECO:0000313" key="1">
    <source>
        <dbReference type="Ensembl" id="ENSONIP00000056709.1"/>
    </source>
</evidence>
<dbReference type="GO" id="GO:0003676">
    <property type="term" value="F:nucleic acid binding"/>
    <property type="evidence" value="ECO:0007669"/>
    <property type="project" value="InterPro"/>
</dbReference>
<proteinExistence type="predicted"/>
<dbReference type="InterPro" id="IPR036397">
    <property type="entry name" value="RNaseH_sf"/>
</dbReference>
<reference evidence="1" key="2">
    <citation type="submission" date="2025-09" db="UniProtKB">
        <authorList>
            <consortium name="Ensembl"/>
        </authorList>
    </citation>
    <scope>IDENTIFICATION</scope>
</reference>
<dbReference type="InParanoid" id="A0A669DCN5"/>
<sequence>MLKTHHFRKVERMVSTCMAPTVKHGGGDVMVSGWLAGDTVGDLLKIEGTLNQHGYDSILHQHAILSGLCLSKNRKHRIWLAV</sequence>
<organism evidence="1 2">
    <name type="scientific">Oreochromis niloticus</name>
    <name type="common">Nile tilapia</name>
    <name type="synonym">Tilapia nilotica</name>
    <dbReference type="NCBI Taxonomy" id="8128"/>
    <lineage>
        <taxon>Eukaryota</taxon>
        <taxon>Metazoa</taxon>
        <taxon>Chordata</taxon>
        <taxon>Craniata</taxon>
        <taxon>Vertebrata</taxon>
        <taxon>Euteleostomi</taxon>
        <taxon>Actinopterygii</taxon>
        <taxon>Neopterygii</taxon>
        <taxon>Teleostei</taxon>
        <taxon>Neoteleostei</taxon>
        <taxon>Acanthomorphata</taxon>
        <taxon>Ovalentaria</taxon>
        <taxon>Cichlomorphae</taxon>
        <taxon>Cichliformes</taxon>
        <taxon>Cichlidae</taxon>
        <taxon>African cichlids</taxon>
        <taxon>Pseudocrenilabrinae</taxon>
        <taxon>Oreochromini</taxon>
        <taxon>Oreochromis</taxon>
    </lineage>
</organism>
<name>A0A669DCN5_ORENI</name>
<dbReference type="AlphaFoldDB" id="A0A669DCN5"/>
<dbReference type="GeneTree" id="ENSGT01060000251640"/>